<dbReference type="RefSeq" id="WP_137269984.1">
    <property type="nucleotide sequence ID" value="NZ_CP146504.1"/>
</dbReference>
<proteinExistence type="predicted"/>
<dbReference type="InterPro" id="IPR036624">
    <property type="entry name" value="Hcp1-lik_sf"/>
</dbReference>
<accession>A0A4U3EXL7</accession>
<comment type="caution">
    <text evidence="1">The sequence shown here is derived from an EMBL/GenBank/DDBJ whole genome shotgun (WGS) entry which is preliminary data.</text>
</comment>
<dbReference type="PANTHER" id="PTHR34319">
    <property type="entry name" value="MAJOR EXPORTED PROTEIN"/>
    <property type="match status" value="1"/>
</dbReference>
<dbReference type="InterPro" id="IPR052947">
    <property type="entry name" value="T6SS_Hcp1_domain"/>
</dbReference>
<dbReference type="InterPro" id="IPR008514">
    <property type="entry name" value="T6SS_Hcp"/>
</dbReference>
<dbReference type="NCBIfam" id="TIGR03344">
    <property type="entry name" value="VI_effect_Hcp1"/>
    <property type="match status" value="1"/>
</dbReference>
<dbReference type="AlphaFoldDB" id="A0A4U3EXL7"/>
<dbReference type="PANTHER" id="PTHR34319:SF6">
    <property type="entry name" value="MAJOR EXPORTED PROTEIN"/>
    <property type="match status" value="1"/>
</dbReference>
<dbReference type="Proteomes" id="UP000306393">
    <property type="component" value="Unassembled WGS sequence"/>
</dbReference>
<reference evidence="1 2" key="1">
    <citation type="journal article" date="2019" name="Sci. Rep.">
        <title>Differences in resource use lead to coexistence of seed-transmitted microbial populations.</title>
        <authorList>
            <person name="Torres-Cortes G."/>
            <person name="Garcia B.J."/>
            <person name="Compant S."/>
            <person name="Rezki S."/>
            <person name="Jones P."/>
            <person name="Preveaux A."/>
            <person name="Briand M."/>
            <person name="Roulet A."/>
            <person name="Bouchez O."/>
            <person name="Jacobson D."/>
            <person name="Barret M."/>
        </authorList>
    </citation>
    <scope>NUCLEOTIDE SEQUENCE [LARGE SCALE GENOMIC DNA]</scope>
    <source>
        <strain evidence="1 2">CFBP13511</strain>
    </source>
</reference>
<organism evidence="1 2">
    <name type="scientific">Erwinia persicina</name>
    <dbReference type="NCBI Taxonomy" id="55211"/>
    <lineage>
        <taxon>Bacteria</taxon>
        <taxon>Pseudomonadati</taxon>
        <taxon>Pseudomonadota</taxon>
        <taxon>Gammaproteobacteria</taxon>
        <taxon>Enterobacterales</taxon>
        <taxon>Erwiniaceae</taxon>
        <taxon>Erwinia</taxon>
    </lineage>
</organism>
<dbReference type="SUPFAM" id="SSF141452">
    <property type="entry name" value="Hcp1-like"/>
    <property type="match status" value="1"/>
</dbReference>
<dbReference type="Pfam" id="PF05638">
    <property type="entry name" value="T6SS_HCP"/>
    <property type="match status" value="1"/>
</dbReference>
<evidence type="ECO:0000313" key="1">
    <source>
        <dbReference type="EMBL" id="TKJ84786.1"/>
    </source>
</evidence>
<dbReference type="EMBL" id="QGAC01000025">
    <property type="protein sequence ID" value="TKJ84786.1"/>
    <property type="molecule type" value="Genomic_DNA"/>
</dbReference>
<name>A0A4U3EXL7_9GAMM</name>
<protein>
    <submittedName>
        <fullName evidence="1">Type VI secretion system tube protein Hcp</fullName>
    </submittedName>
</protein>
<evidence type="ECO:0000313" key="2">
    <source>
        <dbReference type="Proteomes" id="UP000306393"/>
    </source>
</evidence>
<sequence>MAIPVYLWLKDDGGSDIKGSVDVRGREGSIEVTSLVNSVEIPTDNMTGKIIGTRIHQPFGFMKEIDSSSVYLYQAVTTGKILSSAEFKFYHINYSGHEVEYANFFLEKVKVISVTPVMYDIKEAEHEKKGHMEAIELCFEKITWTHKDGNIIHSDSWNERKTA</sequence>
<dbReference type="Gene3D" id="2.30.110.20">
    <property type="entry name" value="Hcp1-like"/>
    <property type="match status" value="1"/>
</dbReference>
<gene>
    <name evidence="1" type="ORF">EpCFBP13511_20765</name>
</gene>
<dbReference type="OrthoDB" id="5674026at2"/>